<name>A0A660A7G0_STRPY</name>
<dbReference type="Proteomes" id="UP000316580">
    <property type="component" value="Unassembled WGS sequence"/>
</dbReference>
<evidence type="ECO:0000313" key="2">
    <source>
        <dbReference type="Proteomes" id="UP000316580"/>
    </source>
</evidence>
<dbReference type="GO" id="GO:0016740">
    <property type="term" value="F:transferase activity"/>
    <property type="evidence" value="ECO:0007669"/>
    <property type="project" value="UniProtKB-KW"/>
</dbReference>
<proteinExistence type="predicted"/>
<feature type="non-terminal residue" evidence="1">
    <location>
        <position position="23"/>
    </location>
</feature>
<comment type="caution">
    <text evidence="1">The sequence shown here is derived from an EMBL/GenBank/DDBJ whole genome shotgun (WGS) entry which is preliminary data.</text>
</comment>
<gene>
    <name evidence="1" type="ORF">FGO82_01170</name>
</gene>
<reference evidence="1 2" key="1">
    <citation type="submission" date="2019-05" db="EMBL/GenBank/DDBJ databases">
        <title>Novel genomic isolates of S.pyogenes and S.dysgalactiae subsp. equisimilis associated to necrotising fasciitis (NSTI).</title>
        <authorList>
            <person name="Barrantes I."/>
        </authorList>
    </citation>
    <scope>NUCLEOTIDE SEQUENCE [LARGE SCALE GENOMIC DNA]</scope>
    <source>
        <strain evidence="1 2">SPY6028</strain>
    </source>
</reference>
<sequence>MGWWKESIAIVKALDPAARTSLE</sequence>
<keyword evidence="1" id="KW-0808">Transferase</keyword>
<dbReference type="EMBL" id="VCID01000283">
    <property type="protein sequence ID" value="TNY48513.1"/>
    <property type="molecule type" value="Genomic_DNA"/>
</dbReference>
<organism evidence="1 2">
    <name type="scientific">Streptococcus pyogenes</name>
    <dbReference type="NCBI Taxonomy" id="1314"/>
    <lineage>
        <taxon>Bacteria</taxon>
        <taxon>Bacillati</taxon>
        <taxon>Bacillota</taxon>
        <taxon>Bacilli</taxon>
        <taxon>Lactobacillales</taxon>
        <taxon>Streptococcaceae</taxon>
        <taxon>Streptococcus</taxon>
    </lineage>
</organism>
<protein>
    <submittedName>
        <fullName evidence="1">Serine O-acetyltransferase</fullName>
    </submittedName>
</protein>
<evidence type="ECO:0000313" key="1">
    <source>
        <dbReference type="EMBL" id="TNY48513.1"/>
    </source>
</evidence>
<dbReference type="AlphaFoldDB" id="A0A660A7G0"/>
<accession>A0A660A7G0</accession>